<evidence type="ECO:0000313" key="3">
    <source>
        <dbReference type="Proteomes" id="UP000180098"/>
    </source>
</evidence>
<dbReference type="AlphaFoldDB" id="A0A1S2LTV7"/>
<comment type="caution">
    <text evidence="2">The sequence shown here is derived from an EMBL/GenBank/DDBJ whole genome shotgun (WGS) entry which is preliminary data.</text>
</comment>
<reference evidence="2 3" key="1">
    <citation type="submission" date="2016-10" db="EMBL/GenBank/DDBJ databases">
        <title>Draft genome sequences of four alkaliphilic bacteria belonging to the Anaerobacillus genus.</title>
        <authorList>
            <person name="Bassil N.M."/>
            <person name="Lloyd J.R."/>
        </authorList>
    </citation>
    <scope>NUCLEOTIDE SEQUENCE [LARGE SCALE GENOMIC DNA]</scope>
    <source>
        <strain evidence="2 3">DSM 15340</strain>
    </source>
</reference>
<dbReference type="RefSeq" id="WP_071311565.1">
    <property type="nucleotide sequence ID" value="NZ_MLQQ01000001.1"/>
</dbReference>
<keyword evidence="3" id="KW-1185">Reference proteome</keyword>
<evidence type="ECO:0000256" key="1">
    <source>
        <dbReference type="SAM" id="Phobius"/>
    </source>
</evidence>
<accession>A0A1S2LTV7</accession>
<organism evidence="2 3">
    <name type="scientific">Anaerobacillus arseniciselenatis</name>
    <dbReference type="NCBI Taxonomy" id="85682"/>
    <lineage>
        <taxon>Bacteria</taxon>
        <taxon>Bacillati</taxon>
        <taxon>Bacillota</taxon>
        <taxon>Bacilli</taxon>
        <taxon>Bacillales</taxon>
        <taxon>Bacillaceae</taxon>
        <taxon>Anaerobacillus</taxon>
    </lineage>
</organism>
<evidence type="ECO:0000313" key="2">
    <source>
        <dbReference type="EMBL" id="OIJ15640.1"/>
    </source>
</evidence>
<proteinExistence type="predicted"/>
<gene>
    <name evidence="2" type="ORF">BKP35_01200</name>
</gene>
<sequence length="69" mass="8024">MEPAILVHIILGSTLSLLIILTIYYILRMLLSSQEQKANFKAKFKRFGILTVVVYVVYMGWVFIKNNFI</sequence>
<keyword evidence="1" id="KW-0472">Membrane</keyword>
<name>A0A1S2LTV7_9BACI</name>
<feature type="transmembrane region" description="Helical" evidence="1">
    <location>
        <begin position="47"/>
        <end position="64"/>
    </location>
</feature>
<dbReference type="EMBL" id="MLQQ01000001">
    <property type="protein sequence ID" value="OIJ15640.1"/>
    <property type="molecule type" value="Genomic_DNA"/>
</dbReference>
<keyword evidence="1" id="KW-0812">Transmembrane</keyword>
<protein>
    <submittedName>
        <fullName evidence="2">Uncharacterized protein</fullName>
    </submittedName>
</protein>
<feature type="transmembrane region" description="Helical" evidence="1">
    <location>
        <begin position="6"/>
        <end position="27"/>
    </location>
</feature>
<keyword evidence="1" id="KW-1133">Transmembrane helix</keyword>
<dbReference type="Proteomes" id="UP000180098">
    <property type="component" value="Unassembled WGS sequence"/>
</dbReference>